<dbReference type="Pfam" id="PF13129">
    <property type="entry name" value="DUF3953"/>
    <property type="match status" value="1"/>
</dbReference>
<proteinExistence type="predicted"/>
<dbReference type="OrthoDB" id="2942989at2"/>
<organism evidence="2 3">
    <name type="scientific">Domibacillus aminovorans</name>
    <dbReference type="NCBI Taxonomy" id="29332"/>
    <lineage>
        <taxon>Bacteria</taxon>
        <taxon>Bacillati</taxon>
        <taxon>Bacillota</taxon>
        <taxon>Bacilli</taxon>
        <taxon>Bacillales</taxon>
        <taxon>Bacillaceae</taxon>
        <taxon>Domibacillus</taxon>
    </lineage>
</organism>
<evidence type="ECO:0008006" key="4">
    <source>
        <dbReference type="Google" id="ProtNLM"/>
    </source>
</evidence>
<reference evidence="2 3" key="1">
    <citation type="submission" date="2016-01" db="EMBL/GenBank/DDBJ databases">
        <title>Investigation of taxonomic status of Bacillus aminovorans.</title>
        <authorList>
            <person name="Verma A."/>
            <person name="Pal Y."/>
            <person name="Krishnamurthi S."/>
        </authorList>
    </citation>
    <scope>NUCLEOTIDE SEQUENCE [LARGE SCALE GENOMIC DNA]</scope>
    <source>
        <strain evidence="2 3">DSM 4337</strain>
    </source>
</reference>
<feature type="transmembrane region" description="Helical" evidence="1">
    <location>
        <begin position="7"/>
        <end position="23"/>
    </location>
</feature>
<dbReference type="AlphaFoldDB" id="A0A177KR14"/>
<dbReference type="EMBL" id="LQWZ01000025">
    <property type="protein sequence ID" value="OAH55405.1"/>
    <property type="molecule type" value="Genomic_DNA"/>
</dbReference>
<dbReference type="RefSeq" id="WP_063975029.1">
    <property type="nucleotide sequence ID" value="NZ_LQWZ01000025.1"/>
</dbReference>
<keyword evidence="1" id="KW-1133">Transmembrane helix</keyword>
<name>A0A177KR14_9BACI</name>
<dbReference type="Proteomes" id="UP000077271">
    <property type="component" value="Unassembled WGS sequence"/>
</dbReference>
<gene>
    <name evidence="2" type="ORF">AWH48_20145</name>
</gene>
<feature type="transmembrane region" description="Helical" evidence="1">
    <location>
        <begin position="56"/>
        <end position="77"/>
    </location>
</feature>
<feature type="transmembrane region" description="Helical" evidence="1">
    <location>
        <begin position="29"/>
        <end position="49"/>
    </location>
</feature>
<keyword evidence="1" id="KW-0812">Transmembrane</keyword>
<evidence type="ECO:0000256" key="1">
    <source>
        <dbReference type="SAM" id="Phobius"/>
    </source>
</evidence>
<evidence type="ECO:0000313" key="3">
    <source>
        <dbReference type="Proteomes" id="UP000077271"/>
    </source>
</evidence>
<evidence type="ECO:0000313" key="2">
    <source>
        <dbReference type="EMBL" id="OAH55405.1"/>
    </source>
</evidence>
<sequence>MLFKLSRWIFATLAMTLSGYSLLTKNVDFMPYLMLLVGASLLMTGVAELQKDRKGFWGYMSMMASLFAFYASIQGFLLS</sequence>
<accession>A0A177KR14</accession>
<protein>
    <recommendedName>
        <fullName evidence="4">DUF3953 domain-containing protein</fullName>
    </recommendedName>
</protein>
<dbReference type="InterPro" id="IPR025018">
    <property type="entry name" value="DUF3953"/>
</dbReference>
<keyword evidence="1" id="KW-0472">Membrane</keyword>
<comment type="caution">
    <text evidence="2">The sequence shown here is derived from an EMBL/GenBank/DDBJ whole genome shotgun (WGS) entry which is preliminary data.</text>
</comment>